<dbReference type="AlphaFoldDB" id="A0A8J3IUC3"/>
<evidence type="ECO:0000256" key="1">
    <source>
        <dbReference type="SAM" id="Phobius"/>
    </source>
</evidence>
<protein>
    <submittedName>
        <fullName evidence="2">Uncharacterized protein</fullName>
    </submittedName>
</protein>
<organism evidence="2 3">
    <name type="scientific">Actinocatenispora rupis</name>
    <dbReference type="NCBI Taxonomy" id="519421"/>
    <lineage>
        <taxon>Bacteria</taxon>
        <taxon>Bacillati</taxon>
        <taxon>Actinomycetota</taxon>
        <taxon>Actinomycetes</taxon>
        <taxon>Micromonosporales</taxon>
        <taxon>Micromonosporaceae</taxon>
        <taxon>Actinocatenispora</taxon>
    </lineage>
</organism>
<keyword evidence="3" id="KW-1185">Reference proteome</keyword>
<reference evidence="2" key="1">
    <citation type="submission" date="2021-01" db="EMBL/GenBank/DDBJ databases">
        <title>Whole genome shotgun sequence of Actinocatenispora rupis NBRC 107355.</title>
        <authorList>
            <person name="Komaki H."/>
            <person name="Tamura T."/>
        </authorList>
    </citation>
    <scope>NUCLEOTIDE SEQUENCE</scope>
    <source>
        <strain evidence="2">NBRC 107355</strain>
    </source>
</reference>
<dbReference type="EMBL" id="BOMB01000004">
    <property type="protein sequence ID" value="GID10061.1"/>
    <property type="molecule type" value="Genomic_DNA"/>
</dbReference>
<keyword evidence="1" id="KW-0812">Transmembrane</keyword>
<proteinExistence type="predicted"/>
<evidence type="ECO:0000313" key="3">
    <source>
        <dbReference type="Proteomes" id="UP000612808"/>
    </source>
</evidence>
<accession>A0A8J3IUC3</accession>
<comment type="caution">
    <text evidence="2">The sequence shown here is derived from an EMBL/GenBank/DDBJ whole genome shotgun (WGS) entry which is preliminary data.</text>
</comment>
<evidence type="ECO:0000313" key="2">
    <source>
        <dbReference type="EMBL" id="GID10061.1"/>
    </source>
</evidence>
<sequence>MRRLASAPTGTPPLDELVRSGRRTVRNRAIGRSVLAGVGVLALVGAALGLTAGAGDRGTAVVAESPTMHATTSPAPHRATPTGPPMRLVAAFDKTAEASFRVAQWSDWRVKDNYCDGSWDPKTRTGWMGIHEGDRYSGPMNAVFGDDFYTRAPAGTADPHGWQRMSPAEVKAAGGRDAFLCGADTATMSGILDDMKKEGPVRYVGRRDKDGIAYDVYQVTSTRPVVGDGSYDTTQTWVRVSSGYVEQIWSWQAPTDPIHHASPTVTLLSHFGHPITIGHP</sequence>
<keyword evidence="1" id="KW-1133">Transmembrane helix</keyword>
<gene>
    <name evidence="2" type="ORF">Aru02nite_09500</name>
</gene>
<keyword evidence="1" id="KW-0472">Membrane</keyword>
<name>A0A8J3IUC3_9ACTN</name>
<feature type="transmembrane region" description="Helical" evidence="1">
    <location>
        <begin position="29"/>
        <end position="50"/>
    </location>
</feature>
<dbReference type="Proteomes" id="UP000612808">
    <property type="component" value="Unassembled WGS sequence"/>
</dbReference>